<dbReference type="OrthoDB" id="8478740at2"/>
<organism evidence="2 3">
    <name type="scientific">Candidatus Cytomitobacter indipagum</name>
    <dbReference type="NCBI Taxonomy" id="2601575"/>
    <lineage>
        <taxon>Bacteria</taxon>
        <taxon>Pseudomonadati</taxon>
        <taxon>Pseudomonadota</taxon>
        <taxon>Alphaproteobacteria</taxon>
        <taxon>Holosporales</taxon>
        <taxon>Holosporaceae</taxon>
        <taxon>Candidatus Cytomitobacter</taxon>
    </lineage>
</organism>
<evidence type="ECO:0008006" key="4">
    <source>
        <dbReference type="Google" id="ProtNLM"/>
    </source>
</evidence>
<sequence length="231" mass="26759">MNKKIHKIHIDNSIKGINLIKESNLDSKIIGFKSDESVYDLHTEIPAGSDVTPLYREDHEYIHFLRHDAAHVLAQALTYMYPAIKFGKQFFRDENVFGFDVHLAGYVFTASDFSKIAEIMRKVVASKDNIIKHIWDKEKALSYFSNDKFKQDIISNSPKEKVTLYEHGDYIDICGGPRGLNNDHVGEHFALLEIESSTWMYDDEKNMQRIIGICFRNKDEMDAFMKENNSK</sequence>
<dbReference type="EMBL" id="CP043315">
    <property type="protein sequence ID" value="QEK37906.1"/>
    <property type="molecule type" value="Genomic_DNA"/>
</dbReference>
<dbReference type="Proteomes" id="UP000325155">
    <property type="component" value="Chromosome"/>
</dbReference>
<protein>
    <recommendedName>
        <fullName evidence="4">TGS domain-containing protein</fullName>
    </recommendedName>
</protein>
<dbReference type="InterPro" id="IPR018163">
    <property type="entry name" value="Thr/Ala-tRNA-synth_IIc_edit"/>
</dbReference>
<dbReference type="PANTHER" id="PTHR11451:SF56">
    <property type="entry name" value="THREONINE--TRNA LIGASE 1"/>
    <property type="match status" value="1"/>
</dbReference>
<dbReference type="GO" id="GO:0004829">
    <property type="term" value="F:threonine-tRNA ligase activity"/>
    <property type="evidence" value="ECO:0007669"/>
    <property type="project" value="TreeGrafter"/>
</dbReference>
<dbReference type="PANTHER" id="PTHR11451">
    <property type="entry name" value="THREONINE-TRNA LIGASE"/>
    <property type="match status" value="1"/>
</dbReference>
<reference evidence="2 3" key="1">
    <citation type="submission" date="2019-08" db="EMBL/GenBank/DDBJ databases">
        <title>Highly reduced genomes of protist endosymbionts show evolutionary convergence.</title>
        <authorList>
            <person name="George E."/>
            <person name="Husnik F."/>
            <person name="Tashyreva D."/>
            <person name="Prokopchuk G."/>
            <person name="Horak A."/>
            <person name="Kwong W.K."/>
            <person name="Lukes J."/>
            <person name="Keeling P.J."/>
        </authorList>
    </citation>
    <scope>NUCLEOTIDE SEQUENCE [LARGE SCALE GENOMIC DNA]</scope>
    <source>
        <strain evidence="2">1605</strain>
    </source>
</reference>
<dbReference type="SUPFAM" id="SSF55186">
    <property type="entry name" value="ThrRS/AlaRS common domain"/>
    <property type="match status" value="1"/>
</dbReference>
<keyword evidence="3" id="KW-1185">Reference proteome</keyword>
<dbReference type="Gene3D" id="3.30.980.10">
    <property type="entry name" value="Threonyl-trna Synthetase, Chain A, domain 2"/>
    <property type="match status" value="1"/>
</dbReference>
<evidence type="ECO:0000313" key="3">
    <source>
        <dbReference type="Proteomes" id="UP000325155"/>
    </source>
</evidence>
<dbReference type="KEGG" id="cip:FZC35_00705"/>
<gene>
    <name evidence="2" type="ORF">FZC35_00705</name>
</gene>
<accession>A0A5C0UD03</accession>
<dbReference type="AlphaFoldDB" id="A0A5C0UD03"/>
<proteinExistence type="predicted"/>
<dbReference type="RefSeq" id="WP_148980753.1">
    <property type="nucleotide sequence ID" value="NZ_CP043315.1"/>
</dbReference>
<name>A0A5C0UD03_9PROT</name>
<evidence type="ECO:0000256" key="1">
    <source>
        <dbReference type="ARBA" id="ARBA00022917"/>
    </source>
</evidence>
<evidence type="ECO:0000313" key="2">
    <source>
        <dbReference type="EMBL" id="QEK37906.1"/>
    </source>
</evidence>
<dbReference type="GO" id="GO:0006435">
    <property type="term" value="P:threonyl-tRNA aminoacylation"/>
    <property type="evidence" value="ECO:0007669"/>
    <property type="project" value="TreeGrafter"/>
</dbReference>
<keyword evidence="1" id="KW-0648">Protein biosynthesis</keyword>
<dbReference type="GO" id="GO:0000166">
    <property type="term" value="F:nucleotide binding"/>
    <property type="evidence" value="ECO:0007669"/>
    <property type="project" value="InterPro"/>
</dbReference>